<evidence type="ECO:0000259" key="10">
    <source>
        <dbReference type="PROSITE" id="PS50929"/>
    </source>
</evidence>
<sequence>MKNQKEKKPKPGSVMRLLWRNHPWLTFFTLICGVISGVASIAVVSVINQAIHNEGDRMQALYWFVGLSAVALILRNGAALFPAYASMRIMTRLRIALCRKILATPLEEVDRRGPPNVLTMLTNDIPQLNTTLIVMPTVLVETTVFLFGIAYLAYLSWVVLALTVSLMVLGVGLYLFFFASGVRSTNRVRDEFTAFNEYTHALVFGLKELKLNGIRRRWFGRSAIEASSTRVARYNFVERLWYTAADNVGQFTLSLLIGCLLFAAPLVSTVDPKVMTASVLAVLYIMGPLSLLVGAMPVLAAGRVACTRLAEFGFAINDPHPEPVAVEAPKVHLLEHKKTWDSIELKGVRMNYQDPHAGSGFSLGPIDLTVQAGELIYIVGGNGCGKSTLAKVLCGLYIPQSGEVLLDGLTITDESRSDYRDLFSAVFSDFHLFNRLIGPDEEEGSPDLANKYLETLGLADKIKIEGHGYSTLKALSYGQQKRLALVCAYMEDRPVYVLDEWAADQDPPFKKFFYEELLPDLKRRGKTVLIITHDDQYFQLADRIIKLADGHIVSDINCAIRDKRA</sequence>
<dbReference type="GO" id="GO:0005524">
    <property type="term" value="F:ATP binding"/>
    <property type="evidence" value="ECO:0007669"/>
    <property type="project" value="UniProtKB-KW"/>
</dbReference>
<comment type="subcellular location">
    <subcellularLocation>
        <location evidence="1">Cell membrane</location>
        <topology evidence="1">Multi-pass membrane protein</topology>
    </subcellularLocation>
</comment>
<evidence type="ECO:0000256" key="8">
    <source>
        <dbReference type="SAM" id="Phobius"/>
    </source>
</evidence>
<reference evidence="11 12" key="1">
    <citation type="submission" date="2016-10" db="EMBL/GenBank/DDBJ databases">
        <authorList>
            <person name="Varghese N."/>
            <person name="Submissions S."/>
        </authorList>
    </citation>
    <scope>NUCLEOTIDE SEQUENCE [LARGE SCALE GENOMIC DNA]</scope>
    <source>
        <strain evidence="11 12">DSM 16733</strain>
    </source>
</reference>
<dbReference type="Proteomes" id="UP000183772">
    <property type="component" value="Chromosome I"/>
</dbReference>
<dbReference type="PROSITE" id="PS00211">
    <property type="entry name" value="ABC_TRANSPORTER_1"/>
    <property type="match status" value="1"/>
</dbReference>
<dbReference type="GO" id="GO:0016887">
    <property type="term" value="F:ATP hydrolysis activity"/>
    <property type="evidence" value="ECO:0007669"/>
    <property type="project" value="InterPro"/>
</dbReference>
<evidence type="ECO:0000256" key="3">
    <source>
        <dbReference type="ARBA" id="ARBA00022692"/>
    </source>
</evidence>
<dbReference type="GO" id="GO:0005886">
    <property type="term" value="C:plasma membrane"/>
    <property type="evidence" value="ECO:0007669"/>
    <property type="project" value="UniProtKB-SubCell"/>
</dbReference>
<dbReference type="InterPro" id="IPR011527">
    <property type="entry name" value="ABC1_TM_dom"/>
</dbReference>
<evidence type="ECO:0000256" key="4">
    <source>
        <dbReference type="ARBA" id="ARBA00022741"/>
    </source>
</evidence>
<evidence type="ECO:0000259" key="9">
    <source>
        <dbReference type="PROSITE" id="PS50893"/>
    </source>
</evidence>
<dbReference type="RefSeq" id="WP_047701006.1">
    <property type="nucleotide sequence ID" value="NZ_CAKKMJ010000027.1"/>
</dbReference>
<dbReference type="PROSITE" id="PS50929">
    <property type="entry name" value="ABC_TM1F"/>
    <property type="match status" value="1"/>
</dbReference>
<dbReference type="SUPFAM" id="SSF90123">
    <property type="entry name" value="ABC transporter transmembrane region"/>
    <property type="match status" value="1"/>
</dbReference>
<dbReference type="Pfam" id="PF00005">
    <property type="entry name" value="ABC_tran"/>
    <property type="match status" value="1"/>
</dbReference>
<dbReference type="InterPro" id="IPR027417">
    <property type="entry name" value="P-loop_NTPase"/>
</dbReference>
<dbReference type="GeneID" id="76213158"/>
<gene>
    <name evidence="11" type="ORF">SAMN05216476_3033</name>
</gene>
<dbReference type="NCBIfam" id="TIGR01194">
    <property type="entry name" value="cyc_pep_trnsptr"/>
    <property type="match status" value="1"/>
</dbReference>
<dbReference type="InterPro" id="IPR017871">
    <property type="entry name" value="ABC_transporter-like_CS"/>
</dbReference>
<evidence type="ECO:0000313" key="11">
    <source>
        <dbReference type="EMBL" id="SDU54701.1"/>
    </source>
</evidence>
<evidence type="ECO:0000256" key="7">
    <source>
        <dbReference type="ARBA" id="ARBA00023136"/>
    </source>
</evidence>
<dbReference type="Gene3D" id="3.40.50.300">
    <property type="entry name" value="P-loop containing nucleotide triphosphate hydrolases"/>
    <property type="match status" value="1"/>
</dbReference>
<feature type="domain" description="ABC transmembrane type-1" evidence="10">
    <location>
        <begin position="24"/>
        <end position="301"/>
    </location>
</feature>
<dbReference type="InterPro" id="IPR005898">
    <property type="entry name" value="Cyc_pep_transpt_SyrD/YojI"/>
</dbReference>
<feature type="transmembrane region" description="Helical" evidence="8">
    <location>
        <begin position="24"/>
        <end position="48"/>
    </location>
</feature>
<dbReference type="GO" id="GO:0015833">
    <property type="term" value="P:peptide transport"/>
    <property type="evidence" value="ECO:0007669"/>
    <property type="project" value="InterPro"/>
</dbReference>
<feature type="transmembrane region" description="Helical" evidence="8">
    <location>
        <begin position="248"/>
        <end position="267"/>
    </location>
</feature>
<dbReference type="InterPro" id="IPR003593">
    <property type="entry name" value="AAA+_ATPase"/>
</dbReference>
<dbReference type="Pfam" id="PF00664">
    <property type="entry name" value="ABC_membrane"/>
    <property type="match status" value="1"/>
</dbReference>
<feature type="transmembrane region" description="Helical" evidence="8">
    <location>
        <begin position="60"/>
        <end position="85"/>
    </location>
</feature>
<proteinExistence type="predicted"/>
<dbReference type="PANTHER" id="PTHR24221">
    <property type="entry name" value="ATP-BINDING CASSETTE SUB-FAMILY B"/>
    <property type="match status" value="1"/>
</dbReference>
<dbReference type="PROSITE" id="PS50893">
    <property type="entry name" value="ABC_TRANSPORTER_2"/>
    <property type="match status" value="1"/>
</dbReference>
<dbReference type="SMART" id="SM00382">
    <property type="entry name" value="AAA"/>
    <property type="match status" value="1"/>
</dbReference>
<dbReference type="InterPro" id="IPR039421">
    <property type="entry name" value="Type_1_exporter"/>
</dbReference>
<dbReference type="InterPro" id="IPR015856">
    <property type="entry name" value="ABC_transpr_CbiO/EcfA_su"/>
</dbReference>
<keyword evidence="2" id="KW-0813">Transport</keyword>
<keyword evidence="4" id="KW-0547">Nucleotide-binding</keyword>
<accession>A0AAX2DCL9</accession>
<dbReference type="Gene3D" id="1.20.1560.10">
    <property type="entry name" value="ABC transporter type 1, transmembrane domain"/>
    <property type="match status" value="1"/>
</dbReference>
<dbReference type="GO" id="GO:0140359">
    <property type="term" value="F:ABC-type transporter activity"/>
    <property type="evidence" value="ECO:0007669"/>
    <property type="project" value="InterPro"/>
</dbReference>
<keyword evidence="7 8" id="KW-0472">Membrane</keyword>
<dbReference type="InterPro" id="IPR036640">
    <property type="entry name" value="ABC1_TM_sf"/>
</dbReference>
<feature type="transmembrane region" description="Helical" evidence="8">
    <location>
        <begin position="157"/>
        <end position="179"/>
    </location>
</feature>
<dbReference type="AlphaFoldDB" id="A0AAX2DCL9"/>
<evidence type="ECO:0000313" key="12">
    <source>
        <dbReference type="Proteomes" id="UP000183772"/>
    </source>
</evidence>
<keyword evidence="3 8" id="KW-0812">Transmembrane</keyword>
<evidence type="ECO:0000256" key="6">
    <source>
        <dbReference type="ARBA" id="ARBA00022989"/>
    </source>
</evidence>
<organism evidence="11 12">
    <name type="scientific">Pseudomonas mediterranea</name>
    <dbReference type="NCBI Taxonomy" id="183795"/>
    <lineage>
        <taxon>Bacteria</taxon>
        <taxon>Pseudomonadati</taxon>
        <taxon>Pseudomonadota</taxon>
        <taxon>Gammaproteobacteria</taxon>
        <taxon>Pseudomonadales</taxon>
        <taxon>Pseudomonadaceae</taxon>
        <taxon>Pseudomonas</taxon>
    </lineage>
</organism>
<feature type="domain" description="ABC transporter" evidence="9">
    <location>
        <begin position="343"/>
        <end position="565"/>
    </location>
</feature>
<evidence type="ECO:0000256" key="1">
    <source>
        <dbReference type="ARBA" id="ARBA00004651"/>
    </source>
</evidence>
<name>A0AAX2DCL9_9PSED</name>
<evidence type="ECO:0000256" key="2">
    <source>
        <dbReference type="ARBA" id="ARBA00022448"/>
    </source>
</evidence>
<protein>
    <submittedName>
        <fullName evidence="11">ATP-binding cassette transporter</fullName>
    </submittedName>
</protein>
<dbReference type="EMBL" id="LT629790">
    <property type="protein sequence ID" value="SDU54701.1"/>
    <property type="molecule type" value="Genomic_DNA"/>
</dbReference>
<keyword evidence="5 11" id="KW-0067">ATP-binding</keyword>
<dbReference type="InterPro" id="IPR003439">
    <property type="entry name" value="ABC_transporter-like_ATP-bd"/>
</dbReference>
<dbReference type="SUPFAM" id="SSF52540">
    <property type="entry name" value="P-loop containing nucleoside triphosphate hydrolases"/>
    <property type="match status" value="1"/>
</dbReference>
<dbReference type="PANTHER" id="PTHR24221:SF654">
    <property type="entry name" value="ATP-BINDING CASSETTE SUB-FAMILY B MEMBER 6"/>
    <property type="match status" value="1"/>
</dbReference>
<evidence type="ECO:0000256" key="5">
    <source>
        <dbReference type="ARBA" id="ARBA00022840"/>
    </source>
</evidence>
<feature type="transmembrane region" description="Helical" evidence="8">
    <location>
        <begin position="130"/>
        <end position="151"/>
    </location>
</feature>
<dbReference type="GO" id="GO:0034040">
    <property type="term" value="F:ATPase-coupled lipid transmembrane transporter activity"/>
    <property type="evidence" value="ECO:0007669"/>
    <property type="project" value="TreeGrafter"/>
</dbReference>
<keyword evidence="12" id="KW-1185">Reference proteome</keyword>
<dbReference type="GO" id="GO:1904680">
    <property type="term" value="F:peptide transmembrane transporter activity"/>
    <property type="evidence" value="ECO:0007669"/>
    <property type="project" value="InterPro"/>
</dbReference>
<dbReference type="CDD" id="cd03225">
    <property type="entry name" value="ABC_cobalt_CbiO_domain1"/>
    <property type="match status" value="1"/>
</dbReference>
<feature type="transmembrane region" description="Helical" evidence="8">
    <location>
        <begin position="279"/>
        <end position="300"/>
    </location>
</feature>
<keyword evidence="6 8" id="KW-1133">Transmembrane helix</keyword>